<feature type="coiled-coil region" evidence="1">
    <location>
        <begin position="60"/>
        <end position="87"/>
    </location>
</feature>
<dbReference type="Proteomes" id="UP000046392">
    <property type="component" value="Unplaced"/>
</dbReference>
<keyword evidence="1" id="KW-0175">Coiled coil</keyword>
<name>A0A0N5C8Q2_STREA</name>
<proteinExistence type="predicted"/>
<reference evidence="4" key="1">
    <citation type="submission" date="2017-02" db="UniProtKB">
        <authorList>
            <consortium name="WormBaseParasite"/>
        </authorList>
    </citation>
    <scope>IDENTIFICATION</scope>
</reference>
<keyword evidence="3" id="KW-1185">Reference proteome</keyword>
<organism evidence="3 4">
    <name type="scientific">Strongyloides papillosus</name>
    <name type="common">Intestinal threadworm</name>
    <dbReference type="NCBI Taxonomy" id="174720"/>
    <lineage>
        <taxon>Eukaryota</taxon>
        <taxon>Metazoa</taxon>
        <taxon>Ecdysozoa</taxon>
        <taxon>Nematoda</taxon>
        <taxon>Chromadorea</taxon>
        <taxon>Rhabditida</taxon>
        <taxon>Tylenchina</taxon>
        <taxon>Panagrolaimomorpha</taxon>
        <taxon>Strongyloidoidea</taxon>
        <taxon>Strongyloididae</taxon>
        <taxon>Strongyloides</taxon>
    </lineage>
</organism>
<evidence type="ECO:0000313" key="3">
    <source>
        <dbReference type="Proteomes" id="UP000046392"/>
    </source>
</evidence>
<sequence length="162" mass="19380">MLKSKFSNCHSIIRNDISKAINDSNNSSNSLKLSDSINHNKLYLKHGQKIKNYSPSIWKIDKQIRILRRLKARMKILERRRKRLSRIRRRRLSLDIISLIKYRLRLEKNQAGQINRDPGGEFSSTSQNRINKVRKFTDKTEDDETYIDEELDSDESYEYEYE</sequence>
<accession>A0A0N5C8Q2</accession>
<dbReference type="AlphaFoldDB" id="A0A0N5C8Q2"/>
<evidence type="ECO:0000256" key="1">
    <source>
        <dbReference type="SAM" id="Coils"/>
    </source>
</evidence>
<protein>
    <submittedName>
        <fullName evidence="4">DUF1713 domain-containing protein</fullName>
    </submittedName>
</protein>
<dbReference type="WBParaSite" id="SPAL_0001429200.1">
    <property type="protein sequence ID" value="SPAL_0001429200.1"/>
    <property type="gene ID" value="SPAL_0001429200"/>
</dbReference>
<feature type="region of interest" description="Disordered" evidence="2">
    <location>
        <begin position="113"/>
        <end position="143"/>
    </location>
</feature>
<evidence type="ECO:0000313" key="4">
    <source>
        <dbReference type="WBParaSite" id="SPAL_0001429200.1"/>
    </source>
</evidence>
<evidence type="ECO:0000256" key="2">
    <source>
        <dbReference type="SAM" id="MobiDB-lite"/>
    </source>
</evidence>